<dbReference type="RefSeq" id="WP_035577431.1">
    <property type="nucleotide sequence ID" value="NZ_ARYJ01000001.1"/>
</dbReference>
<dbReference type="InterPro" id="IPR041462">
    <property type="entry name" value="Bact_A2M_MG6"/>
</dbReference>
<dbReference type="Gene3D" id="1.50.10.20">
    <property type="match status" value="1"/>
</dbReference>
<evidence type="ECO:0000313" key="6">
    <source>
        <dbReference type="Proteomes" id="UP000024816"/>
    </source>
</evidence>
<dbReference type="SMART" id="SM01360">
    <property type="entry name" value="A2M"/>
    <property type="match status" value="1"/>
</dbReference>
<dbReference type="InterPro" id="IPR041246">
    <property type="entry name" value="Bact_MG10"/>
</dbReference>
<feature type="domain" description="Alpha-2-macroglobulin" evidence="4">
    <location>
        <begin position="972"/>
        <end position="1061"/>
    </location>
</feature>
<dbReference type="PIRSF" id="PIRSF038980">
    <property type="entry name" value="A2M_bac"/>
    <property type="match status" value="1"/>
</dbReference>
<dbReference type="Pfam" id="PF00207">
    <property type="entry name" value="A2M"/>
    <property type="match status" value="1"/>
</dbReference>
<dbReference type="EMBL" id="ARYJ01000001">
    <property type="protein sequence ID" value="KCZ91238.1"/>
    <property type="molecule type" value="Genomic_DNA"/>
</dbReference>
<dbReference type="InterPro" id="IPR021868">
    <property type="entry name" value="Alpha_2_Macroglob_MG3"/>
</dbReference>
<dbReference type="eggNOG" id="COG2373">
    <property type="taxonomic scope" value="Bacteria"/>
</dbReference>
<feature type="domain" description="Alpha-2-macroglobulin bait region" evidence="3">
    <location>
        <begin position="769"/>
        <end position="912"/>
    </location>
</feature>
<dbReference type="InterPro" id="IPR049120">
    <property type="entry name" value="A2M_bMG2"/>
</dbReference>
<reference evidence="5 6" key="1">
    <citation type="journal article" date="2014" name="Antonie Van Leeuwenhoek">
        <title>Hyphomonas beringensis sp. nov. and Hyphomonas chukchiensis sp. nov., isolated from surface seawater of the Bering Sea and Chukchi Sea.</title>
        <authorList>
            <person name="Li C."/>
            <person name="Lai Q."/>
            <person name="Li G."/>
            <person name="Dong C."/>
            <person name="Wang J."/>
            <person name="Liao Y."/>
            <person name="Shao Z."/>
        </authorList>
    </citation>
    <scope>NUCLEOTIDE SEQUENCE [LARGE SCALE GENOMIC DNA]</scope>
    <source>
        <strain evidence="5 6">VP2</strain>
    </source>
</reference>
<evidence type="ECO:0000313" key="5">
    <source>
        <dbReference type="EMBL" id="KCZ91238.1"/>
    </source>
</evidence>
<dbReference type="Pfam" id="PF17973">
    <property type="entry name" value="bMG10"/>
    <property type="match status" value="1"/>
</dbReference>
<dbReference type="InterPro" id="IPR011625">
    <property type="entry name" value="A2M_N_BRD"/>
</dbReference>
<keyword evidence="6" id="KW-1185">Reference proteome</keyword>
<protein>
    <submittedName>
        <fullName evidence="5">Alpha-2-macroglobulin family protein</fullName>
    </submittedName>
</protein>
<sequence>MTHFIPGKGEYGKAMLMALLLSVLAACGGGGGSDRSGSGAGEEGTVVQLSPADSVAARQREKRRQAAIDAREQEFTYFRYRIDTSEDEPLACFVFSAALDPEADYSPYVEFRPAFKPALSVEGRELCVGGLSFGTERTATLLSGLPSADGRTLKNQEEVPIDFADRPPYVGFKGTGVILPRENADGLPIETVNVDKIEVTVSRINDRALAFKRISEGTTTAQGRSSWTWGEDDPDDVKEELFKGTVDVAREQNAPVITVFPLEATIGTLEPGAYFVTVKDAGDIGEAAGPPASTSRWIMLTDLAITAYEGGNGIDVTLRSLKDGRPISDTTVQLIARNNDILAESRSDQQGRVVFPAELTNGQGTMAPKLILALTAKGELAALDLTRAPVDLSEEDIGGRRMPGLVDAYLYTDRGIYRPGETVKLTGMLRDSTGKAVTDRDGSLVLYRPNGLVSEKIRFTGSDAAAVLHNFELPKGASRGEWRVEAQMDGLSGASGSVRFSVEDFVPQRIAVDLATDDETPVKLGGTRDVEVSSRFLYGAPGAGLTVKAEARVERQPNPFPAFEGFSYGRHDSSFQERILEFDDVTTDGAGNAVIRLSPGNAGSNAGVPLRLNTVVSVLEPGGRAVSESVRVPYRPESLYLGLKPGFDYSVEQGGDATYQVVAVDADGNAVAQDLTWKVLAIDWHYDWYNDGDRWRWRRSRTVTKVNEGVLTTPEGGTGEITVSGLDWGSHELVIEGTGAASGTSASDNFYVGWGGYVSEDGVEAPDRVKVTGPAKAPASGQTAEITIVPPYDGQAQVVVATDKVLSVQNISVTEGGTQVTLPVNDEWGDGAYVMVSVYTERDPVLRAKPRRAVGVTYIPLNMEARTFDMAIDAPSVARPRGEQVIEVDIGDGPREPVYLTLAAVDEGILRLTKFKSPDPVSYYYGKKALGVELYDDYGRLLDPNMGLPAEVRTGGDQLGGEGLSVVPVKSVALFSGLVDVGRSGKAKVRFDVPEFNGELRLMAVAWSKTGVGSAVSTMTVRDEAPADLIMPRFLAPGDEAVLTASVDNVELADGEFSALVDATKGLAIADGKLTRTLKTGERMDLPVRVEAEDEGISTVRLDVEGPGKYAVDRTYQIQTRSPYLPVTRVSSKLMQPGDSFSVDPSLLTDLVQGSGFVSVGFSSIPVDAATLYASLDRYPYGCTEQTTSRALPLLYSEQLVAMGAKDANDDPKTKVQVAVNTLLNRQGADGAFGLWREGDGYASPWLGAYATDFIYRAKEAGYAVPDEAMDRAYGALRQIATGDAWRVYGYDTDVYESRYSNDTVEQMMKRSSAYALYVLAKAGKADISRLRYLHDRELKSIDSPLARAHIGAALAQLGDKARANSAFKAAEDALGYNNTGDYYQTPLRDLAGVLALAAEAGQTGTLERLSEKLGNETPDPSRLTTQEKSFLLQAVNDLGAGEEGFRLDVEGLGRGNNNDRQYALTEDQAREGVTFTLGGKAPMFRTVLVTGAPASAPPSAASKMKVDKAFYTLTGGRVDLARVNQGDQLVVKLTVSPEERRLNPVIVADLLPAGFEIETVLRPADGRQEYGPDGAFAYLGELANVQTAQAQDDRYVAAVDVYSNSVTMAYVVRAVTPGDFAIPGVVAEDMYRPAVFARSKAGRVTIAPAQSGAEGGK</sequence>
<dbReference type="PANTHER" id="PTHR40094">
    <property type="entry name" value="ALPHA-2-MACROGLOBULIN HOMOLOG"/>
    <property type="match status" value="1"/>
</dbReference>
<organism evidence="5 6">
    <name type="scientific">Hyphomonas jannaschiana VP2</name>
    <dbReference type="NCBI Taxonomy" id="1280952"/>
    <lineage>
        <taxon>Bacteria</taxon>
        <taxon>Pseudomonadati</taxon>
        <taxon>Pseudomonadota</taxon>
        <taxon>Alphaproteobacteria</taxon>
        <taxon>Hyphomonadales</taxon>
        <taxon>Hyphomonadaceae</taxon>
        <taxon>Hyphomonas</taxon>
    </lineage>
</organism>
<comment type="similarity">
    <text evidence="1">Belongs to the protease inhibitor I39 (alpha-2-macroglobulin) family. Bacterial alpha-2-macroglobulin subfamily.</text>
</comment>
<dbReference type="Pfam" id="PF17962">
    <property type="entry name" value="bMG6"/>
    <property type="match status" value="1"/>
</dbReference>
<dbReference type="SMART" id="SM01359">
    <property type="entry name" value="A2M_N_2"/>
    <property type="match status" value="1"/>
</dbReference>
<dbReference type="InterPro" id="IPR002890">
    <property type="entry name" value="MG2"/>
</dbReference>
<dbReference type="SMART" id="SM01419">
    <property type="entry name" value="Thiol-ester_cl"/>
    <property type="match status" value="1"/>
</dbReference>
<dbReference type="InterPro" id="IPR026284">
    <property type="entry name" value="A2MG_proteobact"/>
</dbReference>
<dbReference type="Gene3D" id="2.60.40.1930">
    <property type="match status" value="1"/>
</dbReference>
<dbReference type="PANTHER" id="PTHR40094:SF1">
    <property type="entry name" value="UBIQUITIN DOMAIN-CONTAINING PROTEIN"/>
    <property type="match status" value="1"/>
</dbReference>
<evidence type="ECO:0000256" key="2">
    <source>
        <dbReference type="ARBA" id="ARBA00022729"/>
    </source>
</evidence>
<dbReference type="SUPFAM" id="SSF48239">
    <property type="entry name" value="Terpenoid cyclases/Protein prenyltransferases"/>
    <property type="match status" value="1"/>
</dbReference>
<dbReference type="InterPro" id="IPR047565">
    <property type="entry name" value="Alpha-macroglob_thiol-ester_cl"/>
</dbReference>
<dbReference type="PATRIC" id="fig|1280952.3.peg.372"/>
<evidence type="ECO:0000259" key="4">
    <source>
        <dbReference type="SMART" id="SM01360"/>
    </source>
</evidence>
<dbReference type="Pfam" id="PF21142">
    <property type="entry name" value="A2M_bMG2"/>
    <property type="match status" value="1"/>
</dbReference>
<dbReference type="Pfam" id="PF17972">
    <property type="entry name" value="bMG5"/>
    <property type="match status" value="1"/>
</dbReference>
<dbReference type="InterPro" id="IPR008930">
    <property type="entry name" value="Terpenoid_cyclase/PrenylTrfase"/>
</dbReference>
<comment type="caution">
    <text evidence="5">The sequence shown here is derived from an EMBL/GenBank/DDBJ whole genome shotgun (WGS) entry which is preliminary data.</text>
</comment>
<accession>A0A059FL87</accession>
<dbReference type="Pfam" id="PF11974">
    <property type="entry name" value="bMG3"/>
    <property type="match status" value="1"/>
</dbReference>
<dbReference type="Pfam" id="PF01835">
    <property type="entry name" value="MG2"/>
    <property type="match status" value="1"/>
</dbReference>
<gene>
    <name evidence="5" type="ORF">HJA_01830</name>
</gene>
<proteinExistence type="inferred from homology"/>
<evidence type="ECO:0000259" key="3">
    <source>
        <dbReference type="SMART" id="SM01359"/>
    </source>
</evidence>
<keyword evidence="2" id="KW-0732">Signal</keyword>
<dbReference type="InterPro" id="IPR001599">
    <property type="entry name" value="Macroglobln_a2"/>
</dbReference>
<dbReference type="Pfam" id="PF07703">
    <property type="entry name" value="A2M_BRD"/>
    <property type="match status" value="1"/>
</dbReference>
<name>A0A059FL87_9PROT</name>
<dbReference type="STRING" id="1280952.HJA_01830"/>
<dbReference type="InterPro" id="IPR041203">
    <property type="entry name" value="Bact_A2M_MG5"/>
</dbReference>
<dbReference type="Proteomes" id="UP000024816">
    <property type="component" value="Unassembled WGS sequence"/>
</dbReference>
<dbReference type="CDD" id="cd02891">
    <property type="entry name" value="A2M_like"/>
    <property type="match status" value="1"/>
</dbReference>
<dbReference type="GO" id="GO:0004866">
    <property type="term" value="F:endopeptidase inhibitor activity"/>
    <property type="evidence" value="ECO:0007669"/>
    <property type="project" value="InterPro"/>
</dbReference>
<dbReference type="InterPro" id="IPR051802">
    <property type="entry name" value="YfhM-like"/>
</dbReference>
<evidence type="ECO:0000256" key="1">
    <source>
        <dbReference type="ARBA" id="ARBA00010556"/>
    </source>
</evidence>
<dbReference type="OrthoDB" id="9767116at2"/>